<evidence type="ECO:0000313" key="1">
    <source>
        <dbReference type="EMBL" id="WXB06692.1"/>
    </source>
</evidence>
<organism evidence="1 2">
    <name type="scientific">Pendulispora rubella</name>
    <dbReference type="NCBI Taxonomy" id="2741070"/>
    <lineage>
        <taxon>Bacteria</taxon>
        <taxon>Pseudomonadati</taxon>
        <taxon>Myxococcota</taxon>
        <taxon>Myxococcia</taxon>
        <taxon>Myxococcales</taxon>
        <taxon>Sorangiineae</taxon>
        <taxon>Pendulisporaceae</taxon>
        <taxon>Pendulispora</taxon>
    </lineage>
</organism>
<dbReference type="EMBL" id="CP089983">
    <property type="protein sequence ID" value="WXB06692.1"/>
    <property type="molecule type" value="Genomic_DNA"/>
</dbReference>
<evidence type="ECO:0000313" key="2">
    <source>
        <dbReference type="Proteomes" id="UP001374803"/>
    </source>
</evidence>
<dbReference type="RefSeq" id="WP_394836348.1">
    <property type="nucleotide sequence ID" value="NZ_CP089983.1"/>
</dbReference>
<dbReference type="PROSITE" id="PS51257">
    <property type="entry name" value="PROKAR_LIPOPROTEIN"/>
    <property type="match status" value="1"/>
</dbReference>
<name>A0ABZ2L7E1_9BACT</name>
<gene>
    <name evidence="1" type="ORF">LVJ94_05525</name>
</gene>
<evidence type="ECO:0008006" key="3">
    <source>
        <dbReference type="Google" id="ProtNLM"/>
    </source>
</evidence>
<keyword evidence="2" id="KW-1185">Reference proteome</keyword>
<proteinExistence type="predicted"/>
<sequence length="187" mass="20098">MNLRAWIVVSFVFLAGCSNSEPTKGSSPPVSTSAAPMSSSAESLANCANCADSDRPVPWFFIGNYLDARCTQPVLHASFEACQSVNIPRSASLDLGAPLGTHKRYDHVDLGLGRQLAESEVKNLYRKEDGVCRPEKVSFKLAPTGCEGKRVCRDAAGQLSCNTCTRLPNGCPNFEGTRVYVLGIVPK</sequence>
<accession>A0ABZ2L7E1</accession>
<reference evidence="1" key="1">
    <citation type="submission" date="2021-12" db="EMBL/GenBank/DDBJ databases">
        <title>Discovery of the Pendulisporaceae a myxobacterial family with distinct sporulation behavior and unique specialized metabolism.</title>
        <authorList>
            <person name="Garcia R."/>
            <person name="Popoff A."/>
            <person name="Bader C.D."/>
            <person name="Loehr J."/>
            <person name="Walesch S."/>
            <person name="Walt C."/>
            <person name="Boldt J."/>
            <person name="Bunk B."/>
            <person name="Haeckl F.J.F.P.J."/>
            <person name="Gunesch A.P."/>
            <person name="Birkelbach J."/>
            <person name="Nuebel U."/>
            <person name="Pietschmann T."/>
            <person name="Bach T."/>
            <person name="Mueller R."/>
        </authorList>
    </citation>
    <scope>NUCLEOTIDE SEQUENCE</scope>
    <source>
        <strain evidence="1">MSr11367</strain>
    </source>
</reference>
<protein>
    <recommendedName>
        <fullName evidence="3">Lipoprotein</fullName>
    </recommendedName>
</protein>
<dbReference type="Proteomes" id="UP001374803">
    <property type="component" value="Chromosome"/>
</dbReference>